<dbReference type="GO" id="GO:0016787">
    <property type="term" value="F:hydrolase activity"/>
    <property type="evidence" value="ECO:0007669"/>
    <property type="project" value="UniProtKB-KW"/>
</dbReference>
<evidence type="ECO:0000259" key="1">
    <source>
        <dbReference type="Pfam" id="PF26217"/>
    </source>
</evidence>
<dbReference type="PANTHER" id="PTHR20884:SF8">
    <property type="entry name" value="GDP-D-GLUCOSE PHOSPHORYLASE 1"/>
    <property type="match status" value="1"/>
</dbReference>
<dbReference type="Proteomes" id="UP001652621">
    <property type="component" value="Unplaced"/>
</dbReference>
<evidence type="ECO:0000313" key="2">
    <source>
        <dbReference type="EnsemblMetazoa" id="MDOA013260-PA"/>
    </source>
</evidence>
<dbReference type="GO" id="GO:0005085">
    <property type="term" value="F:guanyl-nucleotide exchange factor activity"/>
    <property type="evidence" value="ECO:0007669"/>
    <property type="project" value="UniProtKB-KW"/>
</dbReference>
<evidence type="ECO:0000313" key="3">
    <source>
        <dbReference type="Proteomes" id="UP001652621"/>
    </source>
</evidence>
<dbReference type="Pfam" id="PF26217">
    <property type="entry name" value="GDPGP1_N"/>
    <property type="match status" value="1"/>
</dbReference>
<dbReference type="eggNOG" id="KOG2720">
    <property type="taxonomic scope" value="Eukaryota"/>
</dbReference>
<dbReference type="PANTHER" id="PTHR20884">
    <property type="entry name" value="GDP-D-GLUCOSE PHOSPHORYLASE 1"/>
    <property type="match status" value="1"/>
</dbReference>
<dbReference type="STRING" id="7370.A0A1I8NAJ0"/>
<evidence type="ECO:0000313" key="4">
    <source>
        <dbReference type="RefSeq" id="XP_058974409.1"/>
    </source>
</evidence>
<dbReference type="SUPFAM" id="SSF54197">
    <property type="entry name" value="HIT-like"/>
    <property type="match status" value="1"/>
</dbReference>
<feature type="domain" description="GDPGP1-like N-terminal" evidence="1">
    <location>
        <begin position="12"/>
        <end position="170"/>
    </location>
</feature>
<dbReference type="InterPro" id="IPR058866">
    <property type="entry name" value="GDPGP1_N"/>
</dbReference>
<organism evidence="2">
    <name type="scientific">Musca domestica</name>
    <name type="common">House fly</name>
    <dbReference type="NCBI Taxonomy" id="7370"/>
    <lineage>
        <taxon>Eukaryota</taxon>
        <taxon>Metazoa</taxon>
        <taxon>Ecdysozoa</taxon>
        <taxon>Arthropoda</taxon>
        <taxon>Hexapoda</taxon>
        <taxon>Insecta</taxon>
        <taxon>Pterygota</taxon>
        <taxon>Neoptera</taxon>
        <taxon>Endopterygota</taxon>
        <taxon>Diptera</taxon>
        <taxon>Brachycera</taxon>
        <taxon>Muscomorpha</taxon>
        <taxon>Muscoidea</taxon>
        <taxon>Muscidae</taxon>
        <taxon>Musca</taxon>
    </lineage>
</organism>
<dbReference type="GO" id="GO:0005737">
    <property type="term" value="C:cytoplasm"/>
    <property type="evidence" value="ECO:0007669"/>
    <property type="project" value="UniProtKB-SubCell"/>
</dbReference>
<reference evidence="4" key="2">
    <citation type="submission" date="2025-05" db="UniProtKB">
        <authorList>
            <consortium name="RefSeq"/>
        </authorList>
    </citation>
    <scope>IDENTIFICATION</scope>
    <source>
        <strain evidence="4">Aabys</strain>
        <tissue evidence="4">Whole body</tissue>
    </source>
</reference>
<name>A0A1I8NAJ0_MUSDO</name>
<dbReference type="AlphaFoldDB" id="A0A1I8NAJ0"/>
<protein>
    <submittedName>
        <fullName evidence="4">GDP-D-glucose phosphorylase 1-like</fullName>
    </submittedName>
</protein>
<dbReference type="InterPro" id="IPR026506">
    <property type="entry name" value="GDPGP"/>
</dbReference>
<dbReference type="Gene3D" id="3.30.428.10">
    <property type="entry name" value="HIT-like"/>
    <property type="match status" value="1"/>
</dbReference>
<dbReference type="OrthoDB" id="417175at2759"/>
<dbReference type="VEuPathDB" id="VectorBase:MDOMA2_012961"/>
<dbReference type="EnsemblMetazoa" id="MDOA013260-RA">
    <property type="protein sequence ID" value="MDOA013260-PA"/>
    <property type="gene ID" value="MDOA013260"/>
</dbReference>
<gene>
    <name evidence="2" type="primary">101897755</name>
    <name evidence="4" type="synonym">LOC131800738</name>
</gene>
<keyword evidence="3" id="KW-1185">Reference proteome</keyword>
<dbReference type="RefSeq" id="XP_005184763.2">
    <property type="nucleotide sequence ID" value="XM_005184706.4"/>
</dbReference>
<sequence>MSTKTIESKLLLNELKEKWQQLQSVPNIFAYRLNVTESKILPGNYGFYSEFNPDRTALRRAPQTILSLDPAFDEEKFNFKKIKPEECLMNVEYEGSKISMIINNSPLTRYHTLICPDVHLGLPQRICEKALRFCVDFLMNLIENGESNFRIGYNSPGALASVNHLHLHLMFIEQELYIDRAELQFLSQSEVLRISPNMPTDAVCFQFKAEDTEAIILKKVLKLNAFLQWLCTNNMPHNLFLTPERIPSKENILKVFVFVRQEYCIVKNLNTYNIGFCELAGYVPVGAKQLYDQLQEEDIIQTINTETGNVFCQIYNYFLNVI</sequence>
<dbReference type="InterPro" id="IPR036265">
    <property type="entry name" value="HIT-like_sf"/>
</dbReference>
<dbReference type="VEuPathDB" id="VectorBase:MDOA013260"/>
<dbReference type="GO" id="GO:0080048">
    <property type="term" value="F:GDP-D-glucose phosphorylase activity"/>
    <property type="evidence" value="ECO:0007669"/>
    <property type="project" value="UniProtKB-EC"/>
</dbReference>
<dbReference type="KEGG" id="mde:101897755"/>
<accession>A0A1I8NAJ0</accession>
<proteinExistence type="predicted"/>
<reference evidence="2" key="1">
    <citation type="submission" date="2020-05" db="UniProtKB">
        <authorList>
            <consortium name="EnsemblMetazoa"/>
        </authorList>
    </citation>
    <scope>IDENTIFICATION</scope>
    <source>
        <strain evidence="2">Aabys</strain>
    </source>
</reference>
<dbReference type="GO" id="GO:0006006">
    <property type="term" value="P:glucose metabolic process"/>
    <property type="evidence" value="ECO:0007669"/>
    <property type="project" value="TreeGrafter"/>
</dbReference>
<dbReference type="RefSeq" id="XP_058974409.1">
    <property type="nucleotide sequence ID" value="XM_059118426.1"/>
</dbReference>
<dbReference type="GO" id="GO:0000166">
    <property type="term" value="F:nucleotide binding"/>
    <property type="evidence" value="ECO:0007669"/>
    <property type="project" value="UniProtKB-KW"/>
</dbReference>